<dbReference type="Pfam" id="PF00114">
    <property type="entry name" value="Pilin"/>
    <property type="match status" value="1"/>
</dbReference>
<accession>A0A1G6KG07</accession>
<keyword evidence="4" id="KW-0812">Transmembrane</keyword>
<dbReference type="GO" id="GO:0043107">
    <property type="term" value="P:type IV pilus-dependent motility"/>
    <property type="evidence" value="ECO:0007669"/>
    <property type="project" value="TreeGrafter"/>
</dbReference>
<proteinExistence type="inferred from homology"/>
<dbReference type="PANTHER" id="PTHR30093">
    <property type="entry name" value="GENERAL SECRETION PATHWAY PROTEIN G"/>
    <property type="match status" value="1"/>
</dbReference>
<dbReference type="PROSITE" id="PS00409">
    <property type="entry name" value="PROKAR_NTER_METHYL"/>
    <property type="match status" value="1"/>
</dbReference>
<dbReference type="Gene3D" id="3.30.700.10">
    <property type="entry name" value="Glycoprotein, Type 4 Pilin"/>
    <property type="match status" value="1"/>
</dbReference>
<dbReference type="PANTHER" id="PTHR30093:SF34">
    <property type="entry name" value="PREPILIN PEPTIDASE-DEPENDENT PROTEIN D"/>
    <property type="match status" value="1"/>
</dbReference>
<organism evidence="5 6">
    <name type="scientific">Acinetobacter marinus</name>
    <dbReference type="NCBI Taxonomy" id="281375"/>
    <lineage>
        <taxon>Bacteria</taxon>
        <taxon>Pseudomonadati</taxon>
        <taxon>Pseudomonadota</taxon>
        <taxon>Gammaproteobacteria</taxon>
        <taxon>Moraxellales</taxon>
        <taxon>Moraxellaceae</taxon>
        <taxon>Acinetobacter</taxon>
    </lineage>
</organism>
<keyword evidence="6" id="KW-1185">Reference proteome</keyword>
<sequence length="147" mass="15971">MQRGFTLIELMIVVAIIGILAAIAIPAYQDYIARSQVSEALMFASGYKNQVSDIYWQTASCPTLTELGLSSNTISSRYISTIDLTTLTGYQCSVSLTFKNSDVSKGLQAKTLSFSMLTDTANPATSIWKCTSTDIPQKYLPKSCTGI</sequence>
<comment type="similarity">
    <text evidence="1 3">Belongs to the N-Me-Phe pilin family.</text>
</comment>
<evidence type="ECO:0000313" key="6">
    <source>
        <dbReference type="Proteomes" id="UP000242317"/>
    </source>
</evidence>
<dbReference type="AlphaFoldDB" id="A0A1G6KG07"/>
<dbReference type="GO" id="GO:0007155">
    <property type="term" value="P:cell adhesion"/>
    <property type="evidence" value="ECO:0007669"/>
    <property type="project" value="InterPro"/>
</dbReference>
<dbReference type="OrthoDB" id="115249at2"/>
<keyword evidence="2" id="KW-0488">Methylation</keyword>
<dbReference type="Proteomes" id="UP000242317">
    <property type="component" value="Unassembled WGS sequence"/>
</dbReference>
<dbReference type="InterPro" id="IPR045584">
    <property type="entry name" value="Pilin-like"/>
</dbReference>
<protein>
    <submittedName>
        <fullName evidence="5">Type IV pilus assembly protein PilA</fullName>
    </submittedName>
</protein>
<dbReference type="Pfam" id="PF07963">
    <property type="entry name" value="N_methyl"/>
    <property type="match status" value="1"/>
</dbReference>
<keyword evidence="4" id="KW-1133">Transmembrane helix</keyword>
<dbReference type="EMBL" id="FMYK01000004">
    <property type="protein sequence ID" value="SDC29950.1"/>
    <property type="molecule type" value="Genomic_DNA"/>
</dbReference>
<evidence type="ECO:0000256" key="3">
    <source>
        <dbReference type="RuleBase" id="RU000389"/>
    </source>
</evidence>
<dbReference type="NCBIfam" id="TIGR02532">
    <property type="entry name" value="IV_pilin_GFxxxE"/>
    <property type="match status" value="1"/>
</dbReference>
<name>A0A1G6KG07_9GAMM</name>
<keyword evidence="4" id="KW-0472">Membrane</keyword>
<gene>
    <name evidence="5" type="ORF">SAMN05421749_10450</name>
</gene>
<evidence type="ECO:0000256" key="4">
    <source>
        <dbReference type="SAM" id="Phobius"/>
    </source>
</evidence>
<evidence type="ECO:0000256" key="2">
    <source>
        <dbReference type="ARBA" id="ARBA00022481"/>
    </source>
</evidence>
<keyword evidence="3" id="KW-0281">Fimbrium</keyword>
<evidence type="ECO:0000313" key="5">
    <source>
        <dbReference type="EMBL" id="SDC29950.1"/>
    </source>
</evidence>
<reference evidence="6" key="1">
    <citation type="submission" date="2016-09" db="EMBL/GenBank/DDBJ databases">
        <authorList>
            <person name="Varghese N."/>
            <person name="Submissions S."/>
        </authorList>
    </citation>
    <scope>NUCLEOTIDE SEQUENCE [LARGE SCALE GENOMIC DNA]</scope>
    <source>
        <strain evidence="6">ANC 3699</strain>
    </source>
</reference>
<dbReference type="GO" id="GO:0044096">
    <property type="term" value="C:type IV pilus"/>
    <property type="evidence" value="ECO:0007669"/>
    <property type="project" value="TreeGrafter"/>
</dbReference>
<dbReference type="RefSeq" id="WP_092618905.1">
    <property type="nucleotide sequence ID" value="NZ_FMYK01000004.1"/>
</dbReference>
<evidence type="ECO:0000256" key="1">
    <source>
        <dbReference type="ARBA" id="ARBA00005233"/>
    </source>
</evidence>
<dbReference type="InterPro" id="IPR012902">
    <property type="entry name" value="N_methyl_site"/>
</dbReference>
<feature type="transmembrane region" description="Helical" evidence="4">
    <location>
        <begin position="7"/>
        <end position="28"/>
    </location>
</feature>
<dbReference type="InterPro" id="IPR001082">
    <property type="entry name" value="Pilin"/>
</dbReference>
<dbReference type="SUPFAM" id="SSF54523">
    <property type="entry name" value="Pili subunits"/>
    <property type="match status" value="1"/>
</dbReference>